<accession>A0A3P8ZWT9</accession>
<dbReference type="Pfam" id="PF12796">
    <property type="entry name" value="Ank_2"/>
    <property type="match status" value="4"/>
</dbReference>
<reference evidence="4" key="1">
    <citation type="journal article" date="2014" name="PLoS ONE">
        <title>The genome and linkage map of the northern pike (Esox lucius): conserved synteny revealed between the salmonid sister group and the Neoteleostei.</title>
        <authorList>
            <person name="Rondeau E.B."/>
            <person name="Minkley D.R."/>
            <person name="Leong J.S."/>
            <person name="Messmer A.M."/>
            <person name="Jantzen J.R."/>
            <person name="von Schalburg K.R."/>
            <person name="Lemon C."/>
            <person name="Bird N.H."/>
            <person name="Koop B.F."/>
        </authorList>
    </citation>
    <scope>NUCLEOTIDE SEQUENCE</scope>
</reference>
<dbReference type="STRING" id="8010.ENSELUP00000033056"/>
<dbReference type="RefSeq" id="XP_019911588.2">
    <property type="nucleotide sequence ID" value="XM_020056029.2"/>
</dbReference>
<reference evidence="3" key="2">
    <citation type="submission" date="2020-02" db="EMBL/GenBank/DDBJ databases">
        <title>Esox lucius (northern pike) genome, fEsoLuc1, primary haplotype.</title>
        <authorList>
            <person name="Myers G."/>
            <person name="Karagic N."/>
            <person name="Meyer A."/>
            <person name="Pippel M."/>
            <person name="Reichard M."/>
            <person name="Winkler S."/>
            <person name="Tracey A."/>
            <person name="Sims Y."/>
            <person name="Howe K."/>
            <person name="Rhie A."/>
            <person name="Formenti G."/>
            <person name="Durbin R."/>
            <person name="Fedrigo O."/>
            <person name="Jarvis E.D."/>
        </authorList>
    </citation>
    <scope>NUCLEOTIDE SEQUENCE [LARGE SCALE GENOMIC DNA]</scope>
</reference>
<dbReference type="PANTHER" id="PTHR24127">
    <property type="entry name" value="ANKYRIN REPEAT AND EF-HAND DOMAIN-CONTAINING PROTEIN 1"/>
    <property type="match status" value="1"/>
</dbReference>
<feature type="repeat" description="ANK" evidence="1">
    <location>
        <begin position="47"/>
        <end position="79"/>
    </location>
</feature>
<feature type="repeat" description="ANK" evidence="1">
    <location>
        <begin position="250"/>
        <end position="282"/>
    </location>
</feature>
<dbReference type="PROSITE" id="PS50088">
    <property type="entry name" value="ANK_REPEAT"/>
    <property type="match status" value="7"/>
</dbReference>
<dbReference type="KEGG" id="els:105028107"/>
<dbReference type="InParanoid" id="A0A3P8ZWT9"/>
<dbReference type="Bgee" id="ENSELUG00000011203">
    <property type="expression patterns" value="Expressed in testis and 11 other cell types or tissues"/>
</dbReference>
<dbReference type="AlphaFoldDB" id="A0A3P8ZWT9"/>
<dbReference type="InterPro" id="IPR002110">
    <property type="entry name" value="Ankyrin_rpt"/>
</dbReference>
<name>A0A3P8ZWT9_ESOLU</name>
<evidence type="ECO:0000256" key="1">
    <source>
        <dbReference type="PROSITE-ProRule" id="PRU00023"/>
    </source>
</evidence>
<keyword evidence="4" id="KW-1185">Reference proteome</keyword>
<protein>
    <recommendedName>
        <fullName evidence="5">Ankyrin repeat and EF-hand domain containing 1a</fullName>
    </recommendedName>
</protein>
<dbReference type="GeneTree" id="ENSGT00940000156852"/>
<dbReference type="CTD" id="566413"/>
<dbReference type="SMART" id="SM00248">
    <property type="entry name" value="ANK"/>
    <property type="match status" value="9"/>
</dbReference>
<dbReference type="OrthoDB" id="539213at2759"/>
<dbReference type="Ensembl" id="ENSELUT00000001628.3">
    <property type="protein sequence ID" value="ENSELUP00000033056.2"/>
    <property type="gene ID" value="ENSELUG00000011203.3"/>
</dbReference>
<dbReference type="PRINTS" id="PR01415">
    <property type="entry name" value="ANKYRIN"/>
</dbReference>
<feature type="compositionally biased region" description="Basic and acidic residues" evidence="2">
    <location>
        <begin position="653"/>
        <end position="662"/>
    </location>
</feature>
<dbReference type="InterPro" id="IPR036770">
    <property type="entry name" value="Ankyrin_rpt-contain_sf"/>
</dbReference>
<evidence type="ECO:0008006" key="5">
    <source>
        <dbReference type="Google" id="ProtNLM"/>
    </source>
</evidence>
<dbReference type="PROSITE" id="PS50297">
    <property type="entry name" value="ANK_REP_REGION"/>
    <property type="match status" value="7"/>
</dbReference>
<dbReference type="PANTHER" id="PTHR24127:SF1">
    <property type="entry name" value="ANKYRIN REPEAT AND EF-HAND DOMAIN-CONTAINING PROTEIN 1"/>
    <property type="match status" value="1"/>
</dbReference>
<feature type="repeat" description="ANK" evidence="1">
    <location>
        <begin position="80"/>
        <end position="112"/>
    </location>
</feature>
<reference evidence="3" key="4">
    <citation type="submission" date="2025-09" db="UniProtKB">
        <authorList>
            <consortium name="Ensembl"/>
        </authorList>
    </citation>
    <scope>IDENTIFICATION</scope>
</reference>
<reference evidence="3" key="3">
    <citation type="submission" date="2025-08" db="UniProtKB">
        <authorList>
            <consortium name="Ensembl"/>
        </authorList>
    </citation>
    <scope>IDENTIFICATION</scope>
</reference>
<dbReference type="OMA" id="ATDNFMW"/>
<keyword evidence="1" id="KW-0040">ANK repeat</keyword>
<sequence>MKMAEGRLQVLQIYRLLQYVHKGDRSQIEKMVEMGVEDLINLTEPREGTGALHLAAAANNMDMVRFLLAQGAQPNVQDKRGRSPVMLAAELGHDGVLALLAKNYADMNLLDAEGKGVLFYCIFPTKRHMRCLQLALDFRADVNNVSLAGTPVFLLACQHAAECSTMCLSILEKGADTNAASQVTGRTALMEAARAGAVELVRAILQKGVDPNGLDKKRFHAAHFAAMGGFFEVIQVLSAYSADMGVMTIEGDTPLHFAARGGFTDCCRFLAQRGCNPKLKNQEGLLPRQIAKDNGHRAAVRELKKAERIYGKHSKPGLSNRNAPWALRLHDWSNEHEASLRKAFFEESKFEGKEVVSRETFISVLQEFQAPVEPDQIHTVVLAHDKRREGLVNISDFFKGLKYIQKPFTIASYGPKKKKSGKRGKKVKRNAKLSLPMPICTMPPELIVRRDDGGPPNFMIETYQHFTDVTRFDRDHPPGHPIEDDSAWYIDEPDRVYSNISYSVKTGDLESLRLAFSQGVPVDVKDPFYKTPLMTACSSGNYEVALLLLNLGADVNAGDQFLWTPLHHACHAGQLDIMELLVERGAAVDTPALNGATPLMRAIESCRPCCVDYLIKAGANVMAENKKAQNCLDIAYAYADFRTVDLIQAKIDSLPKPKENKKGKSQPQPKPRSATAKEKGLGAVTPAPSKTAVEKATSLKDSVIMHSSRITSGQFNKMDISYVPKTVWGKQPATSQLLETREKRRERFSCDVDFEDFMMPFTNNIRQKSLELTRDTD</sequence>
<organism evidence="3 4">
    <name type="scientific">Esox lucius</name>
    <name type="common">Northern pike</name>
    <dbReference type="NCBI Taxonomy" id="8010"/>
    <lineage>
        <taxon>Eukaryota</taxon>
        <taxon>Metazoa</taxon>
        <taxon>Chordata</taxon>
        <taxon>Craniata</taxon>
        <taxon>Vertebrata</taxon>
        <taxon>Euteleostomi</taxon>
        <taxon>Actinopterygii</taxon>
        <taxon>Neopterygii</taxon>
        <taxon>Teleostei</taxon>
        <taxon>Protacanthopterygii</taxon>
        <taxon>Esociformes</taxon>
        <taxon>Esocidae</taxon>
        <taxon>Esox</taxon>
    </lineage>
</organism>
<dbReference type="InterPro" id="IPR011992">
    <property type="entry name" value="EF-hand-dom_pair"/>
</dbReference>
<dbReference type="GeneID" id="105028107"/>
<dbReference type="RefSeq" id="XP_034143551.1">
    <property type="nucleotide sequence ID" value="XM_034287660.1"/>
</dbReference>
<feature type="repeat" description="ANK" evidence="1">
    <location>
        <begin position="528"/>
        <end position="560"/>
    </location>
</feature>
<feature type="repeat" description="ANK" evidence="1">
    <location>
        <begin position="184"/>
        <end position="216"/>
    </location>
</feature>
<dbReference type="Pfam" id="PF00023">
    <property type="entry name" value="Ank"/>
    <property type="match status" value="1"/>
</dbReference>
<feature type="repeat" description="ANK" evidence="1">
    <location>
        <begin position="594"/>
        <end position="626"/>
    </location>
</feature>
<dbReference type="Proteomes" id="UP000265140">
    <property type="component" value="Chromosome 18"/>
</dbReference>
<dbReference type="FunCoup" id="A0A3P8ZWT9">
    <property type="interactions" value="667"/>
</dbReference>
<feature type="repeat" description="ANK" evidence="1">
    <location>
        <begin position="564"/>
        <end position="593"/>
    </location>
</feature>
<dbReference type="SUPFAM" id="SSF47473">
    <property type="entry name" value="EF-hand"/>
    <property type="match status" value="1"/>
</dbReference>
<dbReference type="Gene3D" id="1.25.40.20">
    <property type="entry name" value="Ankyrin repeat-containing domain"/>
    <property type="match status" value="3"/>
</dbReference>
<dbReference type="InterPro" id="IPR052801">
    <property type="entry name" value="Ankyrin-EF-hand"/>
</dbReference>
<feature type="region of interest" description="Disordered" evidence="2">
    <location>
        <begin position="652"/>
        <end position="692"/>
    </location>
</feature>
<evidence type="ECO:0000256" key="2">
    <source>
        <dbReference type="SAM" id="MobiDB-lite"/>
    </source>
</evidence>
<evidence type="ECO:0000313" key="4">
    <source>
        <dbReference type="Proteomes" id="UP000265140"/>
    </source>
</evidence>
<proteinExistence type="predicted"/>
<dbReference type="RefSeq" id="XP_010898916.3">
    <property type="nucleotide sequence ID" value="XM_010900614.4"/>
</dbReference>
<dbReference type="SUPFAM" id="SSF48403">
    <property type="entry name" value="Ankyrin repeat"/>
    <property type="match status" value="2"/>
</dbReference>
<evidence type="ECO:0000313" key="3">
    <source>
        <dbReference type="Ensembl" id="ENSELUP00000033056.2"/>
    </source>
</evidence>